<dbReference type="InterPro" id="IPR009459">
    <property type="entry name" value="MucBP_dom"/>
</dbReference>
<proteinExistence type="predicted"/>
<dbReference type="RefSeq" id="WP_167345174.1">
    <property type="nucleotide sequence ID" value="NZ_KQ959805.1"/>
</dbReference>
<feature type="domain" description="MucBP" evidence="2">
    <location>
        <begin position="64"/>
        <end position="128"/>
    </location>
</feature>
<gene>
    <name evidence="3" type="ORF">HMPREF1866_01132</name>
</gene>
<feature type="domain" description="MucBP" evidence="2">
    <location>
        <begin position="135"/>
        <end position="178"/>
    </location>
</feature>
<evidence type="ECO:0000313" key="3">
    <source>
        <dbReference type="EMBL" id="KXB58485.1"/>
    </source>
</evidence>
<evidence type="ECO:0000313" key="4">
    <source>
        <dbReference type="Proteomes" id="UP000070394"/>
    </source>
</evidence>
<feature type="domain" description="MucBP" evidence="2">
    <location>
        <begin position="2"/>
        <end position="57"/>
    </location>
</feature>
<evidence type="ECO:0000259" key="2">
    <source>
        <dbReference type="Pfam" id="PF06458"/>
    </source>
</evidence>
<dbReference type="Gene3D" id="3.10.20.320">
    <property type="entry name" value="Putative peptidoglycan bound protein (lpxtg motif)"/>
    <property type="match status" value="3"/>
</dbReference>
<evidence type="ECO:0000256" key="1">
    <source>
        <dbReference type="ARBA" id="ARBA00022737"/>
    </source>
</evidence>
<name>A0A133ZSS3_9FIRM</name>
<dbReference type="AlphaFoldDB" id="A0A133ZSS3"/>
<accession>A0A133ZSS3</accession>
<comment type="caution">
    <text evidence="3">The sequence shown here is derived from an EMBL/GenBank/DDBJ whole genome shotgun (WGS) entry which is preliminary data.</text>
</comment>
<dbReference type="Proteomes" id="UP000070394">
    <property type="component" value="Unassembled WGS sequence"/>
</dbReference>
<sequence>GTGEVLHSPSVLDGSRKLGLPYSTNSENINFYDLVGVPANANGIFTVGEQVVNYEYTRKNAGDVVVRHLSKYDGSELIQREVLDGSGKLGLTYTTNAADIDYFEIDTIPSNKDGVYTTLPQTVDYIYRRKNAGSVKAVYVDEEGNELANSEVLSGVENAGLPYNTVAKSITHYELVSMP</sequence>
<organism evidence="3 4">
    <name type="scientific">Lachnoanaerobaculum saburreum</name>
    <dbReference type="NCBI Taxonomy" id="467210"/>
    <lineage>
        <taxon>Bacteria</taxon>
        <taxon>Bacillati</taxon>
        <taxon>Bacillota</taxon>
        <taxon>Clostridia</taxon>
        <taxon>Lachnospirales</taxon>
        <taxon>Lachnospiraceae</taxon>
        <taxon>Lachnoanaerobaculum</taxon>
    </lineage>
</organism>
<feature type="non-terminal residue" evidence="3">
    <location>
        <position position="1"/>
    </location>
</feature>
<feature type="non-terminal residue" evidence="3">
    <location>
        <position position="179"/>
    </location>
</feature>
<dbReference type="EMBL" id="LSDA01000051">
    <property type="protein sequence ID" value="KXB58485.1"/>
    <property type="molecule type" value="Genomic_DNA"/>
</dbReference>
<keyword evidence="1" id="KW-0677">Repeat</keyword>
<protein>
    <recommendedName>
        <fullName evidence="2">MucBP domain-containing protein</fullName>
    </recommendedName>
</protein>
<dbReference type="Pfam" id="PF06458">
    <property type="entry name" value="MucBP"/>
    <property type="match status" value="3"/>
</dbReference>
<reference evidence="4" key="1">
    <citation type="submission" date="2016-01" db="EMBL/GenBank/DDBJ databases">
        <authorList>
            <person name="Mitreva M."/>
            <person name="Pepin K.H."/>
            <person name="Mihindukulasuriya K.A."/>
            <person name="Fulton R."/>
            <person name="Fronick C."/>
            <person name="O'Laughlin M."/>
            <person name="Miner T."/>
            <person name="Herter B."/>
            <person name="Rosa B.A."/>
            <person name="Cordes M."/>
            <person name="Tomlinson C."/>
            <person name="Wollam A."/>
            <person name="Palsikar V.B."/>
            <person name="Mardis E.R."/>
            <person name="Wilson R.K."/>
        </authorList>
    </citation>
    <scope>NUCLEOTIDE SEQUENCE [LARGE SCALE GENOMIC DNA]</scope>
    <source>
        <strain evidence="4">DNF00896</strain>
    </source>
</reference>
<keyword evidence="4" id="KW-1185">Reference proteome</keyword>